<name>A0A239DJK8_9ACTN</name>
<dbReference type="EMBL" id="FZOD01000007">
    <property type="protein sequence ID" value="SNS32626.1"/>
    <property type="molecule type" value="Genomic_DNA"/>
</dbReference>
<dbReference type="RefSeq" id="WP_089206953.1">
    <property type="nucleotide sequence ID" value="NZ_FZOD01000007.1"/>
</dbReference>
<sequence length="122" mass="13298">MYLINARLRAPEIEGRLVPPEGRMPAPELRRLLMALARPQDQLEHVYSEASPVGVDFGLFLRQSTLDAAESVAIRLFLRLLGTAPELGGWSLTDCGTDLTLALTQLEASDGEACQRPAIAAR</sequence>
<organism evidence="1 2">
    <name type="scientific">Streptosporangium subroseum</name>
    <dbReference type="NCBI Taxonomy" id="106412"/>
    <lineage>
        <taxon>Bacteria</taxon>
        <taxon>Bacillati</taxon>
        <taxon>Actinomycetota</taxon>
        <taxon>Actinomycetes</taxon>
        <taxon>Streptosporangiales</taxon>
        <taxon>Streptosporangiaceae</taxon>
        <taxon>Streptosporangium</taxon>
    </lineage>
</organism>
<evidence type="ECO:0000313" key="1">
    <source>
        <dbReference type="EMBL" id="SNS32626.1"/>
    </source>
</evidence>
<keyword evidence="2" id="KW-1185">Reference proteome</keyword>
<dbReference type="AlphaFoldDB" id="A0A239DJK8"/>
<dbReference type="OrthoDB" id="3543128at2"/>
<gene>
    <name evidence="1" type="ORF">SAMN05216276_1007178</name>
</gene>
<protein>
    <submittedName>
        <fullName evidence="1">Uncharacterized protein</fullName>
    </submittedName>
</protein>
<dbReference type="Proteomes" id="UP000198282">
    <property type="component" value="Unassembled WGS sequence"/>
</dbReference>
<accession>A0A239DJK8</accession>
<evidence type="ECO:0000313" key="2">
    <source>
        <dbReference type="Proteomes" id="UP000198282"/>
    </source>
</evidence>
<proteinExistence type="predicted"/>
<reference evidence="1 2" key="1">
    <citation type="submission" date="2017-06" db="EMBL/GenBank/DDBJ databases">
        <authorList>
            <person name="Kim H.J."/>
            <person name="Triplett B.A."/>
        </authorList>
    </citation>
    <scope>NUCLEOTIDE SEQUENCE [LARGE SCALE GENOMIC DNA]</scope>
    <source>
        <strain evidence="1 2">CGMCC 4.2132</strain>
    </source>
</reference>